<dbReference type="CDD" id="cd06080">
    <property type="entry name" value="PWWP_MUM1-like"/>
    <property type="match status" value="1"/>
</dbReference>
<dbReference type="InterPro" id="IPR048795">
    <property type="entry name" value="PWP3A_3B_4_C"/>
</dbReference>
<comment type="caution">
    <text evidence="4">The sequence shown here is derived from an EMBL/GenBank/DDBJ whole genome shotgun (WGS) entry which is preliminary data.</text>
</comment>
<dbReference type="Gene3D" id="6.10.300.20">
    <property type="match status" value="1"/>
</dbReference>
<dbReference type="Gene3D" id="2.30.30.140">
    <property type="match status" value="1"/>
</dbReference>
<keyword evidence="5" id="KW-1185">Reference proteome</keyword>
<evidence type="ECO:0000256" key="1">
    <source>
        <dbReference type="SAM" id="MobiDB-lite"/>
    </source>
</evidence>
<feature type="region of interest" description="Disordered" evidence="1">
    <location>
        <begin position="1"/>
        <end position="55"/>
    </location>
</feature>
<dbReference type="PANTHER" id="PTHR31333">
    <property type="entry name" value="PWWP DOMAIN-CONTAINING DNA REPAIR FACTOR 3 FAMILY MEMBER"/>
    <property type="match status" value="1"/>
</dbReference>
<accession>A0ABD1KDJ7</accession>
<proteinExistence type="predicted"/>
<dbReference type="Proteomes" id="UP001591681">
    <property type="component" value="Unassembled WGS sequence"/>
</dbReference>
<evidence type="ECO:0000313" key="4">
    <source>
        <dbReference type="EMBL" id="KAL2097187.1"/>
    </source>
</evidence>
<feature type="region of interest" description="Disordered" evidence="1">
    <location>
        <begin position="764"/>
        <end position="803"/>
    </location>
</feature>
<dbReference type="Pfam" id="PF20886">
    <property type="entry name" value="PWP3A-B_C"/>
    <property type="match status" value="1"/>
</dbReference>
<dbReference type="InterPro" id="IPR035504">
    <property type="entry name" value="MUM1-like_PWWP"/>
</dbReference>
<feature type="region of interest" description="Disordered" evidence="1">
    <location>
        <begin position="328"/>
        <end position="351"/>
    </location>
</feature>
<evidence type="ECO:0000313" key="5">
    <source>
        <dbReference type="Proteomes" id="UP001591681"/>
    </source>
</evidence>
<organism evidence="4 5">
    <name type="scientific">Coilia grayii</name>
    <name type="common">Gray's grenadier anchovy</name>
    <dbReference type="NCBI Taxonomy" id="363190"/>
    <lineage>
        <taxon>Eukaryota</taxon>
        <taxon>Metazoa</taxon>
        <taxon>Chordata</taxon>
        <taxon>Craniata</taxon>
        <taxon>Vertebrata</taxon>
        <taxon>Euteleostomi</taxon>
        <taxon>Actinopterygii</taxon>
        <taxon>Neopterygii</taxon>
        <taxon>Teleostei</taxon>
        <taxon>Clupei</taxon>
        <taxon>Clupeiformes</taxon>
        <taxon>Clupeoidei</taxon>
        <taxon>Engraulidae</taxon>
        <taxon>Coilinae</taxon>
        <taxon>Coilia</taxon>
    </lineage>
</organism>
<feature type="compositionally biased region" description="Low complexity" evidence="1">
    <location>
        <begin position="770"/>
        <end position="792"/>
    </location>
</feature>
<feature type="region of interest" description="Disordered" evidence="1">
    <location>
        <begin position="276"/>
        <end position="315"/>
    </location>
</feature>
<feature type="compositionally biased region" description="Polar residues" evidence="1">
    <location>
        <begin position="1065"/>
        <end position="1084"/>
    </location>
</feature>
<dbReference type="InterPro" id="IPR040263">
    <property type="entry name" value="PWP3A_3B_4"/>
</dbReference>
<feature type="compositionally biased region" description="Polar residues" evidence="1">
    <location>
        <begin position="31"/>
        <end position="52"/>
    </location>
</feature>
<feature type="region of interest" description="Disordered" evidence="1">
    <location>
        <begin position="992"/>
        <end position="1011"/>
    </location>
</feature>
<reference evidence="4 5" key="1">
    <citation type="submission" date="2024-09" db="EMBL/GenBank/DDBJ databases">
        <title>A chromosome-level genome assembly of Gray's grenadier anchovy, Coilia grayii.</title>
        <authorList>
            <person name="Fu Z."/>
        </authorList>
    </citation>
    <scope>NUCLEOTIDE SEQUENCE [LARGE SCALE GENOMIC DNA]</scope>
    <source>
        <strain evidence="4">G4</strain>
        <tissue evidence="4">Muscle</tissue>
    </source>
</reference>
<gene>
    <name evidence="4" type="ORF">ACEWY4_006394</name>
</gene>
<feature type="compositionally biased region" description="Low complexity" evidence="1">
    <location>
        <begin position="19"/>
        <end position="30"/>
    </location>
</feature>
<evidence type="ECO:0008006" key="6">
    <source>
        <dbReference type="Google" id="ProtNLM"/>
    </source>
</evidence>
<name>A0ABD1KDJ7_9TELE</name>
<protein>
    <recommendedName>
        <fullName evidence="6">PWWP domain-containing protein</fullName>
    </recommendedName>
</protein>
<feature type="region of interest" description="Disordered" evidence="1">
    <location>
        <begin position="1042"/>
        <end position="1101"/>
    </location>
</feature>
<evidence type="ECO:0000259" key="2">
    <source>
        <dbReference type="Pfam" id="PF20884"/>
    </source>
</evidence>
<feature type="region of interest" description="Disordered" evidence="1">
    <location>
        <begin position="884"/>
        <end position="930"/>
    </location>
</feature>
<feature type="domain" description="MUM1-like PWWP" evidence="2">
    <location>
        <begin position="1250"/>
        <end position="1330"/>
    </location>
</feature>
<sequence>MTSSDGFYSPPLWKITDNSTVSSSDASLSSGNNQASQFPTAGQQVQKSSSWNEVPEGLSAEQPITDTQHGFPPYAYLQQTEAVIHHAQDSRIAPSQEHGYVSISSDNTTLELQDRPPSDGLPIHHTADKALSLETVMTAGLSQQTHLASGNITEDLTAHGSVLEHDTFVMFLSEAGMDGETVQPVLYQVTAVESAEEGSQEPLVSSAGESCLEVAVQNVGEATTVDTSPPYLEKWECTEPLPVQKIADLNRACPDSEPLTKYETHTDFLVVSEATDMSAKENPNCRESSHRPQQHLQTSTDSPESEGAPRTLESLKRASSTIFAPDSPQQYCPGLLQTSNPTFSPVGAGGDDLLDRGLTTVDSERDCDNPVSTFSPSEKFVEVPEKNVFLQQVRAEGCCIQDTLQAPWSPSSHVEHNYEPTSSDNTTVDLQDGPATGSSPRNCTANKTLNLHPVIADGFSPQSLQGPGNITENSENLAEHGMLDNEKSALSSGETGTDSEALQPVLCEGTAVDSLEEYMQKPPSSAGESPTEVAVQNVCENKTVHGSLAHLEKENIQPLSLSEGENLNGPCPDVEPLTKYKIDSVVALGTTDSTDIENTNCKESSKKHQEHFQSATHTQPVVQQASNPTSSPAGDGHGKSLLLSHDAGVETGAVTSVTPFPEPNYRAESSEDTTLELQDALVSGSSPMHHTAAELNRSCSDGEPSTHDETYTGSLLASEPTDTSIKDDPNCKQSSQSRVHFQTSTYLPESEGVPYSFRRKRRWGPGTSFVTSSPKQSQPVVQQPSNPTSSPVGNGHGESTLLSHDAGMETGAVTPVPAEVTIAEAVTCHGQDLHTAGAQDSPGSPSLSTEPARDDPICMESSQSRVHFQTSTYLPESEGVPYSFRRKRRWGPGTSFVTSSPKQRQPVVQQPSNPTSSPVGNGHGESTLLSHDAGMETGAVTPVPAKVTIANSETDCDNTLSTSGGEDIVERTEQNVCSRHAEAVICHAQDSHTATAQDGPGSPSPSTELARDDPICMESSQSHLHFQTSTYLPESEGVPYSFRRKRRWGPGTSFVTPSPKRRQPAVQQPSNPTSSPVEDSSQETLAAHAVPVKRKRGRPEKTAHLIHVDKMPAKEGSSKPAVVCESAMPDDKQMETPDVSLVSKCCHTREAATTSAAAMAAGDEADGRECASSPPVPPPASAAPLQSESEELDLPTSSSPDISIEQILQDDPMPLTPLSLPEEEGEEEEDPEEDEELPSFLERKPFCITEGLCVWCKFRKYPFWPAVVKSVNHKNKKASIVFIDAFLLDENRVRKGLTVSLKTLKPFNCEDAEELAEQAKQQYGDAVTWCLDLIYDYRIRIGCGSFSGSFIEYFANDVSCPLRRKYSQGTSDLTFPTHLIVDDLCYSSEEEGAGDQVNEYPHKKLLPDRSKAARNRANEKLVDFIVRKRGAEKRLLVRGITQ</sequence>
<dbReference type="Pfam" id="PF20884">
    <property type="entry name" value="MUM1-like_PWWP"/>
    <property type="match status" value="1"/>
</dbReference>
<dbReference type="PANTHER" id="PTHR31333:SF6">
    <property type="entry name" value="MUM1 LIKE 1"/>
    <property type="match status" value="1"/>
</dbReference>
<feature type="compositionally biased region" description="Polar residues" evidence="1">
    <location>
        <begin position="895"/>
        <end position="919"/>
    </location>
</feature>
<feature type="compositionally biased region" description="Polar residues" evidence="1">
    <location>
        <begin position="711"/>
        <end position="723"/>
    </location>
</feature>
<feature type="compositionally biased region" description="Polar residues" evidence="1">
    <location>
        <begin position="328"/>
        <end position="343"/>
    </location>
</feature>
<feature type="region of interest" description="Disordered" evidence="1">
    <location>
        <begin position="687"/>
        <end position="745"/>
    </location>
</feature>
<feature type="compositionally biased region" description="Acidic residues" evidence="1">
    <location>
        <begin position="1221"/>
        <end position="1237"/>
    </location>
</feature>
<dbReference type="EMBL" id="JBHFQA010000006">
    <property type="protein sequence ID" value="KAL2097187.1"/>
    <property type="molecule type" value="Genomic_DNA"/>
</dbReference>
<dbReference type="SUPFAM" id="SSF63748">
    <property type="entry name" value="Tudor/PWWP/MBT"/>
    <property type="match status" value="1"/>
</dbReference>
<feature type="region of interest" description="Disordered" evidence="1">
    <location>
        <begin position="595"/>
        <end position="642"/>
    </location>
</feature>
<feature type="region of interest" description="Disordered" evidence="1">
    <location>
        <begin position="833"/>
        <end position="857"/>
    </location>
</feature>
<evidence type="ECO:0000259" key="3">
    <source>
        <dbReference type="Pfam" id="PF20886"/>
    </source>
</evidence>
<feature type="region of interest" description="Disordered" evidence="1">
    <location>
        <begin position="1157"/>
        <end position="1239"/>
    </location>
</feature>
<feature type="compositionally biased region" description="Polar residues" evidence="1">
    <location>
        <begin position="731"/>
        <end position="745"/>
    </location>
</feature>
<feature type="compositionally biased region" description="Polar residues" evidence="1">
    <location>
        <begin position="612"/>
        <end position="632"/>
    </location>
</feature>
<feature type="domain" description="PWWP" evidence="3">
    <location>
        <begin position="1407"/>
        <end position="1436"/>
    </location>
</feature>
<feature type="region of interest" description="Disordered" evidence="1">
    <location>
        <begin position="654"/>
        <end position="675"/>
    </location>
</feature>